<feature type="domain" description="D-glutamate cyclase-like C-terminal" evidence="1">
    <location>
        <begin position="81"/>
        <end position="318"/>
    </location>
</feature>
<gene>
    <name evidence="3" type="ORF">HINF_LOCUS12845</name>
    <name evidence="2" type="ORF">HINF_LOCUS17376</name>
</gene>
<keyword evidence="2" id="KW-0808">Transferase</keyword>
<accession>A0AA86P147</accession>
<evidence type="ECO:0000313" key="3">
    <source>
        <dbReference type="EMBL" id="CAL5992976.1"/>
    </source>
</evidence>
<evidence type="ECO:0000313" key="2">
    <source>
        <dbReference type="EMBL" id="CAI9929731.1"/>
    </source>
</evidence>
<dbReference type="Pfam" id="PF14336">
    <property type="entry name" value="GLUCM-like_C"/>
    <property type="match status" value="1"/>
</dbReference>
<reference evidence="3 4" key="2">
    <citation type="submission" date="2024-07" db="EMBL/GenBank/DDBJ databases">
        <authorList>
            <person name="Akdeniz Z."/>
        </authorList>
    </citation>
    <scope>NUCLEOTIDE SEQUENCE [LARGE SCALE GENOMIC DNA]</scope>
</reference>
<dbReference type="PANTHER" id="PTHR32022">
    <property type="entry name" value="D-GLUTAMATE CYCLASE, MITOCHONDRIAL"/>
    <property type="match status" value="1"/>
</dbReference>
<protein>
    <submittedName>
        <fullName evidence="2">RNA cap guanine-N2 methyltransferase</fullName>
    </submittedName>
    <submittedName>
        <fullName evidence="3">RNA_cap guanine-N2 methyltransferase</fullName>
    </submittedName>
</protein>
<name>A0AA86P147_9EUKA</name>
<proteinExistence type="predicted"/>
<dbReference type="GO" id="GO:0032259">
    <property type="term" value="P:methylation"/>
    <property type="evidence" value="ECO:0007669"/>
    <property type="project" value="UniProtKB-KW"/>
</dbReference>
<sequence length="320" mass="35811">MSINNDLINQIAKMIHEKISQDANFIFESQNVKQHLELFNKNDVKTELPSCSNIDLASKLQLIQQNRMNRPGLGDEFVNSTPQQIKEFQEQLNKYQQISIVTGFYILDGKPPAPETDGPSASINLAINLLLQGKSVDLVVEDCCFDIFSRILDQIHKDFDFIPLPTLVTPAKPLQDFTIFIEKVGQNSIGQCLSMRAKDVTKFNSVFAKPKYSFGVGDGGNEIGCGKFKFENIKPKEIKCVIETDNTILCDISNFGGLLLSRTISSPQSYQICRYLLSEAYLVSIGVSCGLIDGVTGLQQISVDGMEFQKYKDICNQIWE</sequence>
<keyword evidence="4" id="KW-1185">Reference proteome</keyword>
<dbReference type="InterPro" id="IPR025504">
    <property type="entry name" value="GLUCM_C"/>
</dbReference>
<dbReference type="Proteomes" id="UP001642409">
    <property type="component" value="Unassembled WGS sequence"/>
</dbReference>
<dbReference type="EMBL" id="CAXDID020000029">
    <property type="protein sequence ID" value="CAL5992976.1"/>
    <property type="molecule type" value="Genomic_DNA"/>
</dbReference>
<dbReference type="EMBL" id="CATOUU010000440">
    <property type="protein sequence ID" value="CAI9929731.1"/>
    <property type="molecule type" value="Genomic_DNA"/>
</dbReference>
<reference evidence="2" key="1">
    <citation type="submission" date="2023-06" db="EMBL/GenBank/DDBJ databases">
        <authorList>
            <person name="Kurt Z."/>
        </authorList>
    </citation>
    <scope>NUCLEOTIDE SEQUENCE</scope>
</reference>
<organism evidence="2">
    <name type="scientific">Hexamita inflata</name>
    <dbReference type="NCBI Taxonomy" id="28002"/>
    <lineage>
        <taxon>Eukaryota</taxon>
        <taxon>Metamonada</taxon>
        <taxon>Diplomonadida</taxon>
        <taxon>Hexamitidae</taxon>
        <taxon>Hexamitinae</taxon>
        <taxon>Hexamita</taxon>
    </lineage>
</organism>
<dbReference type="Gene3D" id="3.90.1640.20">
    <property type="entry name" value="TON_0340"/>
    <property type="match status" value="1"/>
</dbReference>
<evidence type="ECO:0000313" key="4">
    <source>
        <dbReference type="Proteomes" id="UP001642409"/>
    </source>
</evidence>
<evidence type="ECO:0000259" key="1">
    <source>
        <dbReference type="Pfam" id="PF14336"/>
    </source>
</evidence>
<dbReference type="PANTHER" id="PTHR32022:SF10">
    <property type="entry name" value="D-GLUTAMATE CYCLASE, MITOCHONDRIAL"/>
    <property type="match status" value="1"/>
</dbReference>
<dbReference type="AlphaFoldDB" id="A0AA86P147"/>
<comment type="caution">
    <text evidence="2">The sequence shown here is derived from an EMBL/GenBank/DDBJ whole genome shotgun (WGS) entry which is preliminary data.</text>
</comment>
<keyword evidence="2" id="KW-0489">Methyltransferase</keyword>
<dbReference type="GO" id="GO:0008168">
    <property type="term" value="F:methyltransferase activity"/>
    <property type="evidence" value="ECO:0007669"/>
    <property type="project" value="UniProtKB-KW"/>
</dbReference>